<proteinExistence type="predicted"/>
<evidence type="ECO:0000313" key="3">
    <source>
        <dbReference type="Proteomes" id="UP000101183"/>
    </source>
</evidence>
<evidence type="ECO:0000313" key="1">
    <source>
        <dbReference type="EMBL" id="AFJ20536.1"/>
    </source>
</evidence>
<dbReference type="EMBL" id="KT387800">
    <property type="protein sequence ID" value="AMB21678.1"/>
    <property type="molecule type" value="Genomic_DNA"/>
</dbReference>
<dbReference type="GeneID" id="14011344"/>
<keyword evidence="3" id="KW-1185">Reference proteome</keyword>
<evidence type="ECO:0000313" key="2">
    <source>
        <dbReference type="EMBL" id="AMB21678.1"/>
    </source>
</evidence>
<dbReference type="EMBL" id="JQ815364">
    <property type="protein sequence ID" value="AFJ20536.1"/>
    <property type="molecule type" value="Genomic_DNA"/>
</dbReference>
<dbReference type="Proteomes" id="UP000101183">
    <property type="component" value="Segment"/>
</dbReference>
<accession>K7PBP8</accession>
<name>K7PBP8_CYHV2</name>
<reference evidence="1 3" key="1">
    <citation type="journal article" date="2013" name="J. Virol.">
        <title>Comparative genomics of carp herpesviruses.</title>
        <authorList>
            <person name="Davison A.J."/>
            <person name="Kurobe T."/>
            <person name="Gatherer D."/>
            <person name="Cunningham C."/>
            <person name="Korf I."/>
            <person name="Fukuda H."/>
            <person name="Hedrick R.P."/>
            <person name="Waltzek T.B."/>
        </authorList>
    </citation>
    <scope>NUCLEOTIDE SEQUENCE [LARGE SCALE GENOMIC DNA]</scope>
    <source>
        <strain evidence="1">ST-J1</strain>
    </source>
</reference>
<gene>
    <name evidence="1" type="ORF">CyHV2_ORF110</name>
</gene>
<organism evidence="1 3">
    <name type="scientific">Cyprinid herpesvirus 2</name>
    <name type="common">CyHV-2</name>
    <dbReference type="NCBI Taxonomy" id="317878"/>
    <lineage>
        <taxon>Viruses</taxon>
        <taxon>Duplodnaviria</taxon>
        <taxon>Heunggongvirae</taxon>
        <taxon>Peploviricota</taxon>
        <taxon>Herviviricetes</taxon>
        <taxon>Herpesvirales</taxon>
        <taxon>Alloherpesviridae</taxon>
        <taxon>Cyvirus</taxon>
        <taxon>Cyvirus cyprinidallo2</taxon>
    </lineage>
</organism>
<dbReference type="RefSeq" id="YP_007003928.1">
    <property type="nucleotide sequence ID" value="NC_019495.1"/>
</dbReference>
<sequence length="248" mass="27672">MMSKKDDASEHFGLWLCEPTAFSPSSHCRRGSVSAVWKCLDAVCANEWDRVCDGVVCDEILKPENFGIGHLFGSTVLLGWCAGSSVDHQLSVGSSVSVGNRPLRTSEHFHSTILSDLTPVAPDRYDWLDTDDLDPNGSKCLYCSSPRTSYALDNPDGLPIHETCVPTDLRCFLDAGIKFAGRWNLTGLQFSTGETVVRLSRLTRGETWREAGLFHLTLRIELPKSTRLCCFITHCCFHLPRAEWMRKC</sequence>
<dbReference type="KEGG" id="vg:14011344"/>
<dbReference type="OrthoDB" id="35306at10239"/>
<protein>
    <submittedName>
        <fullName evidence="1 2">ORF110</fullName>
    </submittedName>
</protein>
<dbReference type="Proteomes" id="UP000142765">
    <property type="component" value="Segment"/>
</dbReference>
<evidence type="ECO:0000313" key="4">
    <source>
        <dbReference type="Proteomes" id="UP000142765"/>
    </source>
</evidence>
<reference evidence="2 4" key="2">
    <citation type="submission" date="2015-08" db="EMBL/GenBank/DDBJ databases">
        <authorList>
            <person name="Babu N.S."/>
            <person name="Beckwith C.J."/>
            <person name="Beseler K.G."/>
            <person name="Brison A."/>
            <person name="Carone J.V."/>
            <person name="Caskin T.P."/>
            <person name="Diamond M."/>
            <person name="Durham M.E."/>
            <person name="Foxe J.M."/>
            <person name="Go M."/>
            <person name="Henderson B.A."/>
            <person name="Jones I.B."/>
            <person name="McGettigan J.A."/>
            <person name="Micheletti S.J."/>
            <person name="Nasrallah M.E."/>
            <person name="Ortiz D."/>
            <person name="Piller C.R."/>
            <person name="Privatt S.R."/>
            <person name="Schneider S.L."/>
            <person name="Sharp S."/>
            <person name="Smith T.C."/>
            <person name="Stanton J.D."/>
            <person name="Ullery H.E."/>
            <person name="Wilson R.J."/>
            <person name="Serrano M.G."/>
            <person name="Buck G."/>
            <person name="Lee V."/>
            <person name="Wang Y."/>
            <person name="Carvalho R."/>
            <person name="Voegtly L."/>
            <person name="Shi R."/>
            <person name="Duckworth R."/>
            <person name="Johnson A."/>
            <person name="Loviza R."/>
            <person name="Walstead R."/>
            <person name="Shah Z."/>
            <person name="Kiflezghi M."/>
            <person name="Wade K."/>
            <person name="Ball S.L."/>
            <person name="Bradley K.W."/>
            <person name="Asai D.J."/>
            <person name="Bowman C.A."/>
            <person name="Russell D.A."/>
            <person name="Pope W.H."/>
            <person name="Jacobs-Sera D."/>
            <person name="Hendrix R.W."/>
            <person name="Hatfull G.F."/>
        </authorList>
    </citation>
    <scope>NUCLEOTIDE SEQUENCE [LARGE SCALE GENOMIC DNA]</scope>
    <source>
        <strain evidence="2">SY</strain>
    </source>
</reference>